<accession>A0A2G2Z184</accession>
<comment type="caution">
    <text evidence="1">The sequence shown here is derived from an EMBL/GenBank/DDBJ whole genome shotgun (WGS) entry which is preliminary data.</text>
</comment>
<dbReference type="Gramene" id="PHT75749">
    <property type="protein sequence ID" value="PHT75749"/>
    <property type="gene ID" value="T459_19271"/>
</dbReference>
<dbReference type="AlphaFoldDB" id="A0A2G2Z184"/>
<reference evidence="1 2" key="1">
    <citation type="journal article" date="2014" name="Nat. Genet.">
        <title>Genome sequence of the hot pepper provides insights into the evolution of pungency in Capsicum species.</title>
        <authorList>
            <person name="Kim S."/>
            <person name="Park M."/>
            <person name="Yeom S.I."/>
            <person name="Kim Y.M."/>
            <person name="Lee J.M."/>
            <person name="Lee H.A."/>
            <person name="Seo E."/>
            <person name="Choi J."/>
            <person name="Cheong K."/>
            <person name="Kim K.T."/>
            <person name="Jung K."/>
            <person name="Lee G.W."/>
            <person name="Oh S.K."/>
            <person name="Bae C."/>
            <person name="Kim S.B."/>
            <person name="Lee H.Y."/>
            <person name="Kim S.Y."/>
            <person name="Kim M.S."/>
            <person name="Kang B.C."/>
            <person name="Jo Y.D."/>
            <person name="Yang H.B."/>
            <person name="Jeong H.J."/>
            <person name="Kang W.H."/>
            <person name="Kwon J.K."/>
            <person name="Shin C."/>
            <person name="Lim J.Y."/>
            <person name="Park J.H."/>
            <person name="Huh J.H."/>
            <person name="Kim J.S."/>
            <person name="Kim B.D."/>
            <person name="Cohen O."/>
            <person name="Paran I."/>
            <person name="Suh M.C."/>
            <person name="Lee S.B."/>
            <person name="Kim Y.K."/>
            <person name="Shin Y."/>
            <person name="Noh S.J."/>
            <person name="Park J."/>
            <person name="Seo Y.S."/>
            <person name="Kwon S.Y."/>
            <person name="Kim H.A."/>
            <person name="Park J.M."/>
            <person name="Kim H.J."/>
            <person name="Choi S.B."/>
            <person name="Bosland P.W."/>
            <person name="Reeves G."/>
            <person name="Jo S.H."/>
            <person name="Lee B.W."/>
            <person name="Cho H.T."/>
            <person name="Choi H.S."/>
            <person name="Lee M.S."/>
            <person name="Yu Y."/>
            <person name="Do Choi Y."/>
            <person name="Park B.S."/>
            <person name="van Deynze A."/>
            <person name="Ashrafi H."/>
            <person name="Hill T."/>
            <person name="Kim W.T."/>
            <person name="Pai H.S."/>
            <person name="Ahn H.K."/>
            <person name="Yeam I."/>
            <person name="Giovannoni J.J."/>
            <person name="Rose J.K."/>
            <person name="Sorensen I."/>
            <person name="Lee S.J."/>
            <person name="Kim R.W."/>
            <person name="Choi I.Y."/>
            <person name="Choi B.S."/>
            <person name="Lim J.S."/>
            <person name="Lee Y.H."/>
            <person name="Choi D."/>
        </authorList>
    </citation>
    <scope>NUCLEOTIDE SEQUENCE [LARGE SCALE GENOMIC DNA]</scope>
    <source>
        <strain evidence="2">cv. CM334</strain>
    </source>
</reference>
<name>A0A2G2Z184_CAPAN</name>
<evidence type="ECO:0000313" key="2">
    <source>
        <dbReference type="Proteomes" id="UP000222542"/>
    </source>
</evidence>
<proteinExistence type="predicted"/>
<keyword evidence="2" id="KW-1185">Reference proteome</keyword>
<dbReference type="EMBL" id="AYRZ02000007">
    <property type="protein sequence ID" value="PHT75749.1"/>
    <property type="molecule type" value="Genomic_DNA"/>
</dbReference>
<protein>
    <submittedName>
        <fullName evidence="1">Uncharacterized protein</fullName>
    </submittedName>
</protein>
<gene>
    <name evidence="1" type="ORF">T459_19271</name>
</gene>
<organism evidence="1 2">
    <name type="scientific">Capsicum annuum</name>
    <name type="common">Capsicum pepper</name>
    <dbReference type="NCBI Taxonomy" id="4072"/>
    <lineage>
        <taxon>Eukaryota</taxon>
        <taxon>Viridiplantae</taxon>
        <taxon>Streptophyta</taxon>
        <taxon>Embryophyta</taxon>
        <taxon>Tracheophyta</taxon>
        <taxon>Spermatophyta</taxon>
        <taxon>Magnoliopsida</taxon>
        <taxon>eudicotyledons</taxon>
        <taxon>Gunneridae</taxon>
        <taxon>Pentapetalae</taxon>
        <taxon>asterids</taxon>
        <taxon>lamiids</taxon>
        <taxon>Solanales</taxon>
        <taxon>Solanaceae</taxon>
        <taxon>Solanoideae</taxon>
        <taxon>Capsiceae</taxon>
        <taxon>Capsicum</taxon>
    </lineage>
</organism>
<dbReference type="Proteomes" id="UP000222542">
    <property type="component" value="Unassembled WGS sequence"/>
</dbReference>
<sequence>MFQVPIVRKTGGLADTVFDMDDQSHAEIANGGRKLTLLTLDVSFNFSKIFPNWAPGAMRRYRVVSLEIENWEIERWRDAELSRCPFLRDLELWRDAREIALRHSKKENYEFEYWRDAL</sequence>
<evidence type="ECO:0000313" key="1">
    <source>
        <dbReference type="EMBL" id="PHT75749.1"/>
    </source>
</evidence>
<reference evidence="1 2" key="2">
    <citation type="journal article" date="2017" name="Genome Biol.">
        <title>New reference genome sequences of hot pepper reveal the massive evolution of plant disease-resistance genes by retroduplication.</title>
        <authorList>
            <person name="Kim S."/>
            <person name="Park J."/>
            <person name="Yeom S.I."/>
            <person name="Kim Y.M."/>
            <person name="Seo E."/>
            <person name="Kim K.T."/>
            <person name="Kim M.S."/>
            <person name="Lee J.M."/>
            <person name="Cheong K."/>
            <person name="Shin H.S."/>
            <person name="Kim S.B."/>
            <person name="Han K."/>
            <person name="Lee J."/>
            <person name="Park M."/>
            <person name="Lee H.A."/>
            <person name="Lee H.Y."/>
            <person name="Lee Y."/>
            <person name="Oh S."/>
            <person name="Lee J.H."/>
            <person name="Choi E."/>
            <person name="Choi E."/>
            <person name="Lee S.E."/>
            <person name="Jeon J."/>
            <person name="Kim H."/>
            <person name="Choi G."/>
            <person name="Song H."/>
            <person name="Lee J."/>
            <person name="Lee S.C."/>
            <person name="Kwon J.K."/>
            <person name="Lee H.Y."/>
            <person name="Koo N."/>
            <person name="Hong Y."/>
            <person name="Kim R.W."/>
            <person name="Kang W.H."/>
            <person name="Huh J.H."/>
            <person name="Kang B.C."/>
            <person name="Yang T.J."/>
            <person name="Lee Y.H."/>
            <person name="Bennetzen J.L."/>
            <person name="Choi D."/>
        </authorList>
    </citation>
    <scope>NUCLEOTIDE SEQUENCE [LARGE SCALE GENOMIC DNA]</scope>
    <source>
        <strain evidence="2">cv. CM334</strain>
    </source>
</reference>
<dbReference type="Gene3D" id="3.40.50.2000">
    <property type="entry name" value="Glycogen Phosphorylase B"/>
    <property type="match status" value="1"/>
</dbReference>